<reference evidence="4" key="2">
    <citation type="submission" date="2009-11" db="EMBL/GenBank/DDBJ databases">
        <title>The Genome Sequence of Allomyces macrogynus strain ATCC 38327.</title>
        <authorList>
            <consortium name="The Broad Institute Genome Sequencing Platform"/>
            <person name="Russ C."/>
            <person name="Cuomo C."/>
            <person name="Shea T."/>
            <person name="Young S.K."/>
            <person name="Zeng Q."/>
            <person name="Koehrsen M."/>
            <person name="Haas B."/>
            <person name="Borodovsky M."/>
            <person name="Guigo R."/>
            <person name="Alvarado L."/>
            <person name="Berlin A."/>
            <person name="Borenstein D."/>
            <person name="Chen Z."/>
            <person name="Engels R."/>
            <person name="Freedman E."/>
            <person name="Gellesch M."/>
            <person name="Goldberg J."/>
            <person name="Griggs A."/>
            <person name="Gujja S."/>
            <person name="Heiman D."/>
            <person name="Hepburn T."/>
            <person name="Howarth C."/>
            <person name="Jen D."/>
            <person name="Larson L."/>
            <person name="Lewis B."/>
            <person name="Mehta T."/>
            <person name="Park D."/>
            <person name="Pearson M."/>
            <person name="Roberts A."/>
            <person name="Saif S."/>
            <person name="Shenoy N."/>
            <person name="Sisk P."/>
            <person name="Stolte C."/>
            <person name="Sykes S."/>
            <person name="Walk T."/>
            <person name="White J."/>
            <person name="Yandava C."/>
            <person name="Burger G."/>
            <person name="Gray M.W."/>
            <person name="Holland P.W.H."/>
            <person name="King N."/>
            <person name="Lang F.B.F."/>
            <person name="Roger A.J."/>
            <person name="Ruiz-Trillo I."/>
            <person name="Lander E."/>
            <person name="Nusbaum C."/>
        </authorList>
    </citation>
    <scope>NUCLEOTIDE SEQUENCE [LARGE SCALE GENOMIC DNA]</scope>
    <source>
        <strain evidence="4">ATCC 38327</strain>
    </source>
</reference>
<comment type="similarity">
    <text evidence="1">Belongs to the TCP11 family.</text>
</comment>
<evidence type="ECO:0000313" key="3">
    <source>
        <dbReference type="EMBL" id="KNE68876.1"/>
    </source>
</evidence>
<evidence type="ECO:0000256" key="2">
    <source>
        <dbReference type="SAM" id="MobiDB-lite"/>
    </source>
</evidence>
<keyword evidence="4" id="KW-1185">Reference proteome</keyword>
<sequence>MPMPAMHPGRALPARLPHTHHHDNHLDGEDGRVKNQFAKAVTTFCSLNLASLVMDPSSAEEQWTLDALMDQVEDPATLSATRFLVNETALITTTIIDQSLPSQFDARALLAALVTATFPSISVPESPESDDDPDQEAAYLIDAARSLTMALVNLLSCSRTQPDRSVLASFARASTAYVSALTNWKCARTHHLVADLVAHACEANLLWITARPRLAELGGRPAREYLDGLRTRIQLIHNRLVRVLGTKSAADKVLAQARRDDGIEFDLLRDDVEELLGGGAGATDSVCIGDEDDYCAPLDMTDDDNDEARPISARNLQFAHDLHLGPVPETASVTVLRNRVRSTLRTTFIAHAAEQSTPSDRTPPYLIDVLATACDHIAAATPHPESTRAQLDAVIYITSPHTDALDAARAVVHAIRTVCAPARNTDVDHVATLIESDLVAGAFAAADLAESVRADFAQCAAAALRPHVARHVVAWERVAFERAVDDGRVPLKLPRTRTWLLAAAVAASATTGATSFATVWNAAFADLLITASDPLRLPETFPYDTARIAHLADRAHRLAIAAAVATHARARNKAADARAAASYFLTTGTASDPEGDVPRELVARCIARSDPVYRVVSRRVRESLLAGLVAGGQGARVARGLECVENEVRQWVESAVVLAAHNKRVYAPWYDRILGEIVKV</sequence>
<dbReference type="Proteomes" id="UP000054350">
    <property type="component" value="Unassembled WGS sequence"/>
</dbReference>
<organism evidence="3 4">
    <name type="scientific">Allomyces macrogynus (strain ATCC 38327)</name>
    <name type="common">Allomyces javanicus var. macrogynus</name>
    <dbReference type="NCBI Taxonomy" id="578462"/>
    <lineage>
        <taxon>Eukaryota</taxon>
        <taxon>Fungi</taxon>
        <taxon>Fungi incertae sedis</taxon>
        <taxon>Blastocladiomycota</taxon>
        <taxon>Blastocladiomycetes</taxon>
        <taxon>Blastocladiales</taxon>
        <taxon>Blastocladiaceae</taxon>
        <taxon>Allomyces</taxon>
    </lineage>
</organism>
<evidence type="ECO:0000313" key="4">
    <source>
        <dbReference type="Proteomes" id="UP000054350"/>
    </source>
</evidence>
<name>A0A0L0T2A4_ALLM3</name>
<dbReference type="Pfam" id="PF05794">
    <property type="entry name" value="Tcp11"/>
    <property type="match status" value="2"/>
</dbReference>
<evidence type="ECO:0000256" key="1">
    <source>
        <dbReference type="ARBA" id="ARBA00010954"/>
    </source>
</evidence>
<proteinExistence type="inferred from homology"/>
<accession>A0A0L0T2A4</accession>
<protein>
    <submittedName>
        <fullName evidence="3">Uncharacterized protein</fullName>
    </submittedName>
</protein>
<gene>
    <name evidence="3" type="ORF">AMAG_13515</name>
</gene>
<reference evidence="3 4" key="1">
    <citation type="submission" date="2009-11" db="EMBL/GenBank/DDBJ databases">
        <title>Annotation of Allomyces macrogynus ATCC 38327.</title>
        <authorList>
            <consortium name="The Broad Institute Genome Sequencing Platform"/>
            <person name="Russ C."/>
            <person name="Cuomo C."/>
            <person name="Burger G."/>
            <person name="Gray M.W."/>
            <person name="Holland P.W.H."/>
            <person name="King N."/>
            <person name="Lang F.B.F."/>
            <person name="Roger A.J."/>
            <person name="Ruiz-Trillo I."/>
            <person name="Young S.K."/>
            <person name="Zeng Q."/>
            <person name="Gargeya S."/>
            <person name="Fitzgerald M."/>
            <person name="Haas B."/>
            <person name="Abouelleil A."/>
            <person name="Alvarado L."/>
            <person name="Arachchi H.M."/>
            <person name="Berlin A."/>
            <person name="Chapman S.B."/>
            <person name="Gearin G."/>
            <person name="Goldberg J."/>
            <person name="Griggs A."/>
            <person name="Gujja S."/>
            <person name="Hansen M."/>
            <person name="Heiman D."/>
            <person name="Howarth C."/>
            <person name="Larimer J."/>
            <person name="Lui A."/>
            <person name="MacDonald P.J.P."/>
            <person name="McCowen C."/>
            <person name="Montmayeur A."/>
            <person name="Murphy C."/>
            <person name="Neiman D."/>
            <person name="Pearson M."/>
            <person name="Priest M."/>
            <person name="Roberts A."/>
            <person name="Saif S."/>
            <person name="Shea T."/>
            <person name="Sisk P."/>
            <person name="Stolte C."/>
            <person name="Sykes S."/>
            <person name="Wortman J."/>
            <person name="Nusbaum C."/>
            <person name="Birren B."/>
        </authorList>
    </citation>
    <scope>NUCLEOTIDE SEQUENCE [LARGE SCALE GENOMIC DNA]</scope>
    <source>
        <strain evidence="3 4">ATCC 38327</strain>
    </source>
</reference>
<dbReference type="GO" id="GO:0007165">
    <property type="term" value="P:signal transduction"/>
    <property type="evidence" value="ECO:0007669"/>
    <property type="project" value="TreeGrafter"/>
</dbReference>
<dbReference type="VEuPathDB" id="FungiDB:AMAG_13515"/>
<dbReference type="STRING" id="578462.A0A0L0T2A4"/>
<dbReference type="InterPro" id="IPR008862">
    <property type="entry name" value="Tcp11"/>
</dbReference>
<dbReference type="PANTHER" id="PTHR12832">
    <property type="entry name" value="TESTIS-SPECIFIC PROTEIN PBS13 T-COMPLEX 11"/>
    <property type="match status" value="1"/>
</dbReference>
<dbReference type="AlphaFoldDB" id="A0A0L0T2A4"/>
<dbReference type="eggNOG" id="KOG1981">
    <property type="taxonomic scope" value="Eukaryota"/>
</dbReference>
<dbReference type="OrthoDB" id="276323at2759"/>
<feature type="region of interest" description="Disordered" evidence="2">
    <location>
        <begin position="1"/>
        <end position="30"/>
    </location>
</feature>
<dbReference type="EMBL" id="GG745358">
    <property type="protein sequence ID" value="KNE68876.1"/>
    <property type="molecule type" value="Genomic_DNA"/>
</dbReference>
<dbReference type="PANTHER" id="PTHR12832:SF11">
    <property type="entry name" value="LD23868P"/>
    <property type="match status" value="1"/>
</dbReference>